<dbReference type="OrthoDB" id="5798273at2759"/>
<keyword evidence="2" id="KW-1185">Reference proteome</keyword>
<comment type="caution">
    <text evidence="1">The sequence shown here is derived from an EMBL/GenBank/DDBJ whole genome shotgun (WGS) entry which is preliminary data.</text>
</comment>
<proteinExistence type="predicted"/>
<dbReference type="AlphaFoldDB" id="A0A5B7DY32"/>
<dbReference type="EMBL" id="VSRR010001601">
    <property type="protein sequence ID" value="MPC26470.1"/>
    <property type="molecule type" value="Genomic_DNA"/>
</dbReference>
<sequence length="81" mass="9517">MGEEASLSRVPVNIMAWGQTCWSKDLLHDNPNDVPKDVKIDLHWVSDLPLFDYDTDMDVMTTSKAFAREPWSRQYFQQLRE</sequence>
<evidence type="ECO:0000313" key="1">
    <source>
        <dbReference type="EMBL" id="MPC26470.1"/>
    </source>
</evidence>
<organism evidence="1 2">
    <name type="scientific">Portunus trituberculatus</name>
    <name type="common">Swimming crab</name>
    <name type="synonym">Neptunus trituberculatus</name>
    <dbReference type="NCBI Taxonomy" id="210409"/>
    <lineage>
        <taxon>Eukaryota</taxon>
        <taxon>Metazoa</taxon>
        <taxon>Ecdysozoa</taxon>
        <taxon>Arthropoda</taxon>
        <taxon>Crustacea</taxon>
        <taxon>Multicrustacea</taxon>
        <taxon>Malacostraca</taxon>
        <taxon>Eumalacostraca</taxon>
        <taxon>Eucarida</taxon>
        <taxon>Decapoda</taxon>
        <taxon>Pleocyemata</taxon>
        <taxon>Brachyura</taxon>
        <taxon>Eubrachyura</taxon>
        <taxon>Portunoidea</taxon>
        <taxon>Portunidae</taxon>
        <taxon>Portuninae</taxon>
        <taxon>Portunus</taxon>
    </lineage>
</organism>
<gene>
    <name evidence="1" type="ORF">E2C01_019610</name>
</gene>
<accession>A0A5B7DY32</accession>
<dbReference type="Proteomes" id="UP000324222">
    <property type="component" value="Unassembled WGS sequence"/>
</dbReference>
<name>A0A5B7DY32_PORTR</name>
<protein>
    <submittedName>
        <fullName evidence="1">Uncharacterized protein</fullName>
    </submittedName>
</protein>
<evidence type="ECO:0000313" key="2">
    <source>
        <dbReference type="Proteomes" id="UP000324222"/>
    </source>
</evidence>
<reference evidence="1 2" key="1">
    <citation type="submission" date="2019-05" db="EMBL/GenBank/DDBJ databases">
        <title>Another draft genome of Portunus trituberculatus and its Hox gene families provides insights of decapod evolution.</title>
        <authorList>
            <person name="Jeong J.-H."/>
            <person name="Song I."/>
            <person name="Kim S."/>
            <person name="Choi T."/>
            <person name="Kim D."/>
            <person name="Ryu S."/>
            <person name="Kim W."/>
        </authorList>
    </citation>
    <scope>NUCLEOTIDE SEQUENCE [LARGE SCALE GENOMIC DNA]</scope>
    <source>
        <tissue evidence="1">Muscle</tissue>
    </source>
</reference>